<dbReference type="EMBL" id="CP007493">
    <property type="protein sequence ID" value="AJB41870.1"/>
    <property type="molecule type" value="Genomic_DNA"/>
</dbReference>
<reference evidence="3" key="1">
    <citation type="book" date="2010" name="EXTREMOPHILES" publisher="0:0-0">
        <title>Complete genome sequences of ten hyperthermophilic archaea reveal their metabolic capabilities and possible ecological roles.</title>
        <editorList>
            <person name="?"/>
        </editorList>
        <authorList>
            <person name="Ravin N.V."/>
            <person name="Mardanov A.V."/>
            <person name="Bonch-Osmolovskaya E.A."/>
            <person name="Skryabin K.G."/>
        </authorList>
    </citation>
    <scope>NUCLEOTIDE SEQUENCE [LARGE SCALE GENOMIC DNA]</scope>
    <source>
        <strain evidence="3">1505</strain>
    </source>
</reference>
<organism evidence="2 3">
    <name type="scientific">Thermofilum adornatum 1505</name>
    <dbReference type="NCBI Taxonomy" id="697581"/>
    <lineage>
        <taxon>Archaea</taxon>
        <taxon>Thermoproteota</taxon>
        <taxon>Thermoprotei</taxon>
        <taxon>Thermofilales</taxon>
        <taxon>Thermofilaceae</taxon>
        <taxon>Thermofilum</taxon>
    </lineage>
</organism>
<proteinExistence type="predicted"/>
<dbReference type="Proteomes" id="UP000266720">
    <property type="component" value="Chromosome"/>
</dbReference>
<dbReference type="RefSeq" id="WP_052886768.1">
    <property type="nucleotide sequence ID" value="NZ_CP007493.1"/>
</dbReference>
<name>A0A3G1A520_9CREN</name>
<feature type="domain" description="NurA" evidence="1">
    <location>
        <begin position="74"/>
        <end position="286"/>
    </location>
</feature>
<dbReference type="SMART" id="SM00933">
    <property type="entry name" value="NurA"/>
    <property type="match status" value="1"/>
</dbReference>
<dbReference type="STRING" id="697581.TCARB_0818"/>
<gene>
    <name evidence="2" type="ORF">TCARB_0818</name>
</gene>
<dbReference type="GeneID" id="25406245"/>
<dbReference type="AlphaFoldDB" id="A0A3G1A520"/>
<evidence type="ECO:0000313" key="2">
    <source>
        <dbReference type="EMBL" id="AJB41870.1"/>
    </source>
</evidence>
<dbReference type="KEGG" id="tcb:TCARB_0818"/>
<dbReference type="InterPro" id="IPR018977">
    <property type="entry name" value="NurA_domain"/>
</dbReference>
<protein>
    <recommendedName>
        <fullName evidence="1">NurA domain-containing protein</fullName>
    </recommendedName>
</protein>
<sequence length="333" mass="36822">MASLTRAGYLDADVEMLVEKVNQIYRQKGGFVQLTLTGEPVKPYPYFRFDGKIIKGPPISETRFRAVEEVPHKETVVSVDAAARILFDAGSFKIVSAKVAGGVWRGVERVKLMDTIKRVKVVESLDEAADWLAEVELEAVAGLVKGYPGALVLLDRPLVFRSGTMSAKAYRRLVERDWRVVGMPKSSSIRLSSGESALGYVSRLGSKMFRDMAWSYYPLIEDEKLGIGIGAVKLSPSGPVFRLDVAWELSLRADFEYLSGMLAYLQDFTSPGYPLPLKIVHNLSRISDDELSMDRELLLEELGISSKASIASKLLEDSGGSEFKAKYLWGGIP</sequence>
<evidence type="ECO:0000259" key="1">
    <source>
        <dbReference type="SMART" id="SM00933"/>
    </source>
</evidence>
<accession>A0A3G1A520</accession>
<dbReference type="Pfam" id="PF09376">
    <property type="entry name" value="NurA"/>
    <property type="match status" value="1"/>
</dbReference>
<evidence type="ECO:0000313" key="3">
    <source>
        <dbReference type="Proteomes" id="UP000266720"/>
    </source>
</evidence>